<dbReference type="RefSeq" id="WP_012164317.1">
    <property type="nucleotide sequence ID" value="NC_009925.1"/>
</dbReference>
<keyword evidence="1" id="KW-1133">Transmembrane helix</keyword>
<sequence>MNPILLIAAILVSWLVFTWLLRVVKTTLKTAFLLALIVLGLQVVVGIGPDQVVQAVLDLPKVLQELLSGQP</sequence>
<evidence type="ECO:0000313" key="2">
    <source>
        <dbReference type="EMBL" id="ABW28961.1"/>
    </source>
</evidence>
<gene>
    <name evidence="2" type="ordered locus">AM1_3976</name>
</gene>
<dbReference type="EMBL" id="CP000828">
    <property type="protein sequence ID" value="ABW28961.1"/>
    <property type="molecule type" value="Genomic_DNA"/>
</dbReference>
<dbReference type="eggNOG" id="ENOG50339ZS">
    <property type="taxonomic scope" value="Bacteria"/>
</dbReference>
<evidence type="ECO:0000313" key="3">
    <source>
        <dbReference type="Proteomes" id="UP000000268"/>
    </source>
</evidence>
<dbReference type="HOGENOM" id="CLU_189138_3_1_3"/>
<dbReference type="KEGG" id="amr:AM1_3976"/>
<organism evidence="2 3">
    <name type="scientific">Acaryochloris marina (strain MBIC 11017)</name>
    <dbReference type="NCBI Taxonomy" id="329726"/>
    <lineage>
        <taxon>Bacteria</taxon>
        <taxon>Bacillati</taxon>
        <taxon>Cyanobacteriota</taxon>
        <taxon>Cyanophyceae</taxon>
        <taxon>Acaryochloridales</taxon>
        <taxon>Acaryochloridaceae</taxon>
        <taxon>Acaryochloris</taxon>
    </lineage>
</organism>
<dbReference type="AlphaFoldDB" id="B0C9E8"/>
<keyword evidence="1" id="KW-0472">Membrane</keyword>
<feature type="transmembrane region" description="Helical" evidence="1">
    <location>
        <begin position="31"/>
        <end position="49"/>
    </location>
</feature>
<feature type="transmembrane region" description="Helical" evidence="1">
    <location>
        <begin position="6"/>
        <end position="24"/>
    </location>
</feature>
<keyword evidence="1" id="KW-0812">Transmembrane</keyword>
<protein>
    <submittedName>
        <fullName evidence="2">Uncharacterized protein</fullName>
    </submittedName>
</protein>
<accession>B0C9E8</accession>
<evidence type="ECO:0000256" key="1">
    <source>
        <dbReference type="SAM" id="Phobius"/>
    </source>
</evidence>
<proteinExistence type="predicted"/>
<name>B0C9E8_ACAM1</name>
<keyword evidence="3" id="KW-1185">Reference proteome</keyword>
<dbReference type="Proteomes" id="UP000000268">
    <property type="component" value="Chromosome"/>
</dbReference>
<reference evidence="2 3" key="1">
    <citation type="journal article" date="2008" name="Proc. Natl. Acad. Sci. U.S.A.">
        <title>Niche adaptation and genome expansion in the chlorophyll d-producing cyanobacterium Acaryochloris marina.</title>
        <authorList>
            <person name="Swingley W.D."/>
            <person name="Chen M."/>
            <person name="Cheung P.C."/>
            <person name="Conrad A.L."/>
            <person name="Dejesa L.C."/>
            <person name="Hao J."/>
            <person name="Honchak B.M."/>
            <person name="Karbach L.E."/>
            <person name="Kurdoglu A."/>
            <person name="Lahiri S."/>
            <person name="Mastrian S.D."/>
            <person name="Miyashita H."/>
            <person name="Page L."/>
            <person name="Ramakrishna P."/>
            <person name="Satoh S."/>
            <person name="Sattley W.M."/>
            <person name="Shimada Y."/>
            <person name="Taylor H.L."/>
            <person name="Tomo T."/>
            <person name="Tsuchiya T."/>
            <person name="Wang Z.T."/>
            <person name="Raymond J."/>
            <person name="Mimuro M."/>
            <person name="Blankenship R.E."/>
            <person name="Touchman J.W."/>
        </authorList>
    </citation>
    <scope>NUCLEOTIDE SEQUENCE [LARGE SCALE GENOMIC DNA]</scope>
    <source>
        <strain evidence="3">MBIC 11017</strain>
    </source>
</reference>